<dbReference type="RefSeq" id="YP_009215318.1">
    <property type="nucleotide sequence ID" value="NC_028974.1"/>
</dbReference>
<protein>
    <submittedName>
        <fullName evidence="1">Uncharacterized protein</fullName>
    </submittedName>
</protein>
<dbReference type="EMBL" id="KP876465">
    <property type="protein sequence ID" value="AKA61682.1"/>
    <property type="molecule type" value="Genomic_DNA"/>
</dbReference>
<organism evidence="1 2">
    <name type="scientific">Streptomyces phage YDN12</name>
    <dbReference type="NCBI Taxonomy" id="1636183"/>
    <lineage>
        <taxon>Viruses</taxon>
        <taxon>Duplodnaviria</taxon>
        <taxon>Heunggongvirae</taxon>
        <taxon>Uroviricota</taxon>
        <taxon>Caudoviricetes</taxon>
        <taxon>Woodruffvirus</taxon>
        <taxon>Woodruffvirus YDN12</taxon>
    </lineage>
</organism>
<name>A0A0E3JJC5_9CAUD</name>
<evidence type="ECO:0000313" key="2">
    <source>
        <dbReference type="Proteomes" id="UP000033007"/>
    </source>
</evidence>
<proteinExistence type="predicted"/>
<dbReference type="KEGG" id="vg:26641644"/>
<gene>
    <name evidence="1" type="ORF">SEA_YDN12_15</name>
</gene>
<dbReference type="GeneID" id="26641644"/>
<dbReference type="Proteomes" id="UP000033007">
    <property type="component" value="Segment"/>
</dbReference>
<reference evidence="1 2" key="1">
    <citation type="submission" date="2015-03" db="EMBL/GenBank/DDBJ databases">
        <authorList>
            <person name="Djamen P.Y."/>
            <person name="Nguyen L."/>
            <person name="Gibbs Z.A."/>
            <person name="Donegan-Quick R."/>
            <person name="Visi D.K."/>
            <person name="Allen M.S."/>
            <person name="Hughes L.E."/>
            <person name="Bradley K.W."/>
            <person name="Asai D.J."/>
            <person name="Bowman C.A."/>
            <person name="Russell D.A."/>
            <person name="Pope W.H."/>
            <person name="Jacobs-Sera D."/>
            <person name="Hendrix R.W."/>
            <person name="Hatfull G.F."/>
        </authorList>
    </citation>
    <scope>NUCLEOTIDE SEQUENCE [LARGE SCALE GENOMIC DNA]</scope>
</reference>
<dbReference type="OrthoDB" id="12999at10239"/>
<evidence type="ECO:0000313" key="1">
    <source>
        <dbReference type="EMBL" id="AKA61682.1"/>
    </source>
</evidence>
<keyword evidence="2" id="KW-1185">Reference proteome</keyword>
<sequence length="298" mass="31250">MPNAGLRALVPPIAAEPLPNGLLGGCVDVVTTTDMHELNGTDMISLSCAESNPWQDCPAPDPDNILVPWVNPAEKLFDRPEACSFEPMTAQAGVECSTFGISFPEAQSRALDQLRMGEQQTLEAFFMQRGLAKMALGNDLTPGTGAVHIVAAIGILEDWLATNFGGSGLLHVPVRAASLLSTNYLVPFSTDESCPVTLAGNGLVIGAGYSASVGPYTAPQTPGAAAPAGEAWLYVTPPVRIRRDAPSLTMSEEWQGVNTVVNDRRAMAESTFVAEVSCCTAAAIRVSLDPCFCGVTPA</sequence>
<accession>A0A0E3JJC5</accession>